<accession>A0A212J650</accession>
<dbReference type="FunFam" id="1.10.287.1080:FF:000001">
    <property type="entry name" value="Nucleoside triphosphate pyrophosphohydrolase"/>
    <property type="match status" value="1"/>
</dbReference>
<dbReference type="AlphaFoldDB" id="A0A212J650"/>
<dbReference type="InterPro" id="IPR048011">
    <property type="entry name" value="NTP-PPase_MazG-like_C"/>
</dbReference>
<dbReference type="FunFam" id="1.10.287.1080:FF:000003">
    <property type="entry name" value="Nucleoside triphosphate pyrophosphohydrolase"/>
    <property type="match status" value="1"/>
</dbReference>
<dbReference type="EC" id="3.6.1.8" evidence="3"/>
<proteinExistence type="inferred from homology"/>
<dbReference type="GO" id="GO:0006950">
    <property type="term" value="P:response to stress"/>
    <property type="evidence" value="ECO:0007669"/>
    <property type="project" value="UniProtKB-ARBA"/>
</dbReference>
<dbReference type="GO" id="GO:0046052">
    <property type="term" value="P:UTP catabolic process"/>
    <property type="evidence" value="ECO:0007669"/>
    <property type="project" value="TreeGrafter"/>
</dbReference>
<evidence type="ECO:0000256" key="4">
    <source>
        <dbReference type="ARBA" id="ARBA00074799"/>
    </source>
</evidence>
<evidence type="ECO:0000259" key="5">
    <source>
        <dbReference type="Pfam" id="PF03819"/>
    </source>
</evidence>
<dbReference type="GO" id="GO:0046061">
    <property type="term" value="P:dATP catabolic process"/>
    <property type="evidence" value="ECO:0007669"/>
    <property type="project" value="TreeGrafter"/>
</dbReference>
<evidence type="ECO:0000256" key="2">
    <source>
        <dbReference type="ARBA" id="ARBA00061115"/>
    </source>
</evidence>
<protein>
    <recommendedName>
        <fullName evidence="4">Nucleoside triphosphate pyrophosphohydrolase</fullName>
        <ecNumber evidence="3">3.6.1.8</ecNumber>
    </recommendedName>
</protein>
<gene>
    <name evidence="6" type="primary">mazG</name>
    <name evidence="6" type="ORF">KL86APRO_10569</name>
</gene>
<dbReference type="NCBIfam" id="TIGR00444">
    <property type="entry name" value="mazG"/>
    <property type="match status" value="1"/>
</dbReference>
<reference evidence="6" key="1">
    <citation type="submission" date="2016-04" db="EMBL/GenBank/DDBJ databases">
        <authorList>
            <person name="Evans L.H."/>
            <person name="Alamgir A."/>
            <person name="Owens N."/>
            <person name="Weber N.D."/>
            <person name="Virtaneva K."/>
            <person name="Barbian K."/>
            <person name="Babar A."/>
            <person name="Rosenke K."/>
        </authorList>
    </citation>
    <scope>NUCLEOTIDE SEQUENCE</scope>
    <source>
        <strain evidence="6">86</strain>
    </source>
</reference>
<dbReference type="PANTHER" id="PTHR30522">
    <property type="entry name" value="NUCLEOSIDE TRIPHOSPHATE PYROPHOSPHOHYDROLASE"/>
    <property type="match status" value="1"/>
</dbReference>
<dbReference type="SUPFAM" id="SSF101386">
    <property type="entry name" value="all-alpha NTP pyrophosphatases"/>
    <property type="match status" value="2"/>
</dbReference>
<dbReference type="GO" id="GO:0046081">
    <property type="term" value="P:dUTP catabolic process"/>
    <property type="evidence" value="ECO:0007669"/>
    <property type="project" value="TreeGrafter"/>
</dbReference>
<comment type="catalytic activity">
    <reaction evidence="1">
        <text>ATP + H2O = AMP + diphosphate + H(+)</text>
        <dbReference type="Rhea" id="RHEA:14245"/>
        <dbReference type="ChEBI" id="CHEBI:15377"/>
        <dbReference type="ChEBI" id="CHEBI:15378"/>
        <dbReference type="ChEBI" id="CHEBI:30616"/>
        <dbReference type="ChEBI" id="CHEBI:33019"/>
        <dbReference type="ChEBI" id="CHEBI:456215"/>
        <dbReference type="EC" id="3.6.1.8"/>
    </reaction>
</comment>
<evidence type="ECO:0000256" key="3">
    <source>
        <dbReference type="ARBA" id="ARBA00066372"/>
    </source>
</evidence>
<dbReference type="NCBIfam" id="NF007113">
    <property type="entry name" value="PRK09562.1"/>
    <property type="match status" value="1"/>
</dbReference>
<dbReference type="InterPro" id="IPR011551">
    <property type="entry name" value="NTP_PyrPHydrolase_MazG"/>
</dbReference>
<dbReference type="GO" id="GO:0047693">
    <property type="term" value="F:ATP diphosphatase activity"/>
    <property type="evidence" value="ECO:0007669"/>
    <property type="project" value="UniProtKB-EC"/>
</dbReference>
<dbReference type="PANTHER" id="PTHR30522:SF0">
    <property type="entry name" value="NUCLEOSIDE TRIPHOSPHATE PYROPHOSPHOHYDROLASE"/>
    <property type="match status" value="1"/>
</dbReference>
<evidence type="ECO:0000313" key="6">
    <source>
        <dbReference type="EMBL" id="SBV94906.1"/>
    </source>
</evidence>
<dbReference type="GO" id="GO:0006203">
    <property type="term" value="P:dGTP catabolic process"/>
    <property type="evidence" value="ECO:0007669"/>
    <property type="project" value="TreeGrafter"/>
</dbReference>
<dbReference type="InterPro" id="IPR004518">
    <property type="entry name" value="MazG-like_dom"/>
</dbReference>
<dbReference type="GO" id="GO:0046076">
    <property type="term" value="P:dTTP catabolic process"/>
    <property type="evidence" value="ECO:0007669"/>
    <property type="project" value="TreeGrafter"/>
</dbReference>
<dbReference type="CDD" id="cd11528">
    <property type="entry name" value="NTP-PPase_MazG_Nterm"/>
    <property type="match status" value="1"/>
</dbReference>
<dbReference type="Gene3D" id="1.10.287.1080">
    <property type="entry name" value="MazG-like"/>
    <property type="match status" value="2"/>
</dbReference>
<name>A0A212J650_9PROT</name>
<comment type="similarity">
    <text evidence="2">Belongs to the nucleoside triphosphate pyrophosphohydrolase family.</text>
</comment>
<evidence type="ECO:0000256" key="1">
    <source>
        <dbReference type="ARBA" id="ARBA00052141"/>
    </source>
</evidence>
<feature type="domain" description="NTP pyrophosphohydrolase MazG-like" evidence="5">
    <location>
        <begin position="30"/>
        <end position="103"/>
    </location>
</feature>
<keyword evidence="6" id="KW-0378">Hydrolase</keyword>
<dbReference type="Pfam" id="PF03819">
    <property type="entry name" value="MazG"/>
    <property type="match status" value="2"/>
</dbReference>
<dbReference type="EMBL" id="FLUO01000001">
    <property type="protein sequence ID" value="SBV94906.1"/>
    <property type="molecule type" value="Genomic_DNA"/>
</dbReference>
<dbReference type="CDD" id="cd11529">
    <property type="entry name" value="NTP-PPase_MazG_Cterm"/>
    <property type="match status" value="1"/>
</dbReference>
<feature type="domain" description="NTP pyrophosphohydrolase MazG-like" evidence="5">
    <location>
        <begin position="169"/>
        <end position="228"/>
    </location>
</feature>
<dbReference type="InterPro" id="IPR048015">
    <property type="entry name" value="NTP-PPase_MazG-like_N"/>
</dbReference>
<dbReference type="GO" id="GO:0046047">
    <property type="term" value="P:TTP catabolic process"/>
    <property type="evidence" value="ECO:0007669"/>
    <property type="project" value="TreeGrafter"/>
</dbReference>
<organism evidence="6">
    <name type="scientific">uncultured Alphaproteobacteria bacterium</name>
    <dbReference type="NCBI Taxonomy" id="91750"/>
    <lineage>
        <taxon>Bacteria</taxon>
        <taxon>Pseudomonadati</taxon>
        <taxon>Pseudomonadota</taxon>
        <taxon>Alphaproteobacteria</taxon>
        <taxon>environmental samples</taxon>
    </lineage>
</organism>
<sequence length="268" mass="29803">MTSPVSLDHLADIMALLRDRDRGCPWDVEQTFASIAPHTVEEAYEVLSAIDDGDPGEIKDELGDLLLQVVFHARIAEESGLFALPDVIAAICDKLVRRHPHVFGEQKVADAGEQLVNWENVKEGERNGKTRVSALDGVAKALPALLRAAKLQKRAARVGFDWADPRDVFAKIREEIGELETEVRSDAPKDRMEDELGDVLFAVANLARKLDIDPEQALRRTNDKFESRFHFIEQELEKAKKPIKNASLDEMEALWCKAKGREASGGAA</sequence>